<dbReference type="SUPFAM" id="SSF53448">
    <property type="entry name" value="Nucleotide-diphospho-sugar transferases"/>
    <property type="match status" value="1"/>
</dbReference>
<dbReference type="PANTHER" id="PTHR45887:SF1">
    <property type="entry name" value="TRANSLATION INITIATION FACTOR EIF-2B SUBUNIT EPSILON"/>
    <property type="match status" value="1"/>
</dbReference>
<gene>
    <name evidence="5" type="ORF">KCU98_g21638</name>
</gene>
<accession>A0A9P8F0R3</accession>
<feature type="non-terminal residue" evidence="5">
    <location>
        <position position="177"/>
    </location>
</feature>
<dbReference type="PANTHER" id="PTHR45887">
    <property type="entry name" value="TRANSLATION INITIATION FACTOR EIF-2B SUBUNIT EPSILON"/>
    <property type="match status" value="1"/>
</dbReference>
<organism evidence="5 6">
    <name type="scientific">Aureobasidium melanogenum</name>
    <name type="common">Aureobasidium pullulans var. melanogenum</name>
    <dbReference type="NCBI Taxonomy" id="46634"/>
    <lineage>
        <taxon>Eukaryota</taxon>
        <taxon>Fungi</taxon>
        <taxon>Dikarya</taxon>
        <taxon>Ascomycota</taxon>
        <taxon>Pezizomycotina</taxon>
        <taxon>Dothideomycetes</taxon>
        <taxon>Dothideomycetidae</taxon>
        <taxon>Dothideales</taxon>
        <taxon>Saccotheciaceae</taxon>
        <taxon>Aureobasidium</taxon>
    </lineage>
</organism>
<dbReference type="AlphaFoldDB" id="A0A9P8F0R3"/>
<evidence type="ECO:0000256" key="1">
    <source>
        <dbReference type="ARBA" id="ARBA00018601"/>
    </source>
</evidence>
<dbReference type="Gene3D" id="3.90.550.10">
    <property type="entry name" value="Spore Coat Polysaccharide Biosynthesis Protein SpsA, Chain A"/>
    <property type="match status" value="1"/>
</dbReference>
<dbReference type="GO" id="GO:0005851">
    <property type="term" value="C:eukaryotic translation initiation factor 2B complex"/>
    <property type="evidence" value="ECO:0007669"/>
    <property type="project" value="TreeGrafter"/>
</dbReference>
<protein>
    <recommendedName>
        <fullName evidence="1">Mannose-1-phosphate guanyltransferase</fullName>
    </recommendedName>
    <alternativeName>
        <fullName evidence="3">GDP-mannose pyrophosphorylase</fullName>
    </alternativeName>
    <alternativeName>
        <fullName evidence="2">GTP-mannose-1-phosphate guanylyltransferase</fullName>
    </alternativeName>
</protein>
<dbReference type="EMBL" id="JAHFXS010007704">
    <property type="protein sequence ID" value="KAG9924378.1"/>
    <property type="molecule type" value="Genomic_DNA"/>
</dbReference>
<feature type="domain" description="Nucleotidyl transferase" evidence="4">
    <location>
        <begin position="25"/>
        <end position="160"/>
    </location>
</feature>
<evidence type="ECO:0000259" key="4">
    <source>
        <dbReference type="Pfam" id="PF00483"/>
    </source>
</evidence>
<evidence type="ECO:0000256" key="3">
    <source>
        <dbReference type="ARBA" id="ARBA00031190"/>
    </source>
</evidence>
<keyword evidence="6" id="KW-1185">Reference proteome</keyword>
<dbReference type="GO" id="GO:0031369">
    <property type="term" value="F:translation initiation factor binding"/>
    <property type="evidence" value="ECO:0007669"/>
    <property type="project" value="TreeGrafter"/>
</dbReference>
<keyword evidence="5" id="KW-0808">Transferase</keyword>
<dbReference type="GO" id="GO:0003743">
    <property type="term" value="F:translation initiation factor activity"/>
    <property type="evidence" value="ECO:0007669"/>
    <property type="project" value="TreeGrafter"/>
</dbReference>
<name>A0A9P8F0R3_AURME</name>
<sequence>MAPKKKAAQADKGRVEEEVEEPLQAVILADSFETRFSPFTLERPRCLLPLANTPLIEYTFEFLANAGVDEVFVYCGAHTDQVEEYIQQSKWTSKVSPFNNVEIVRSSSNSIGDAMRDLDARAVLAGDFLIVYGDVVSNLPIEAAIAAHRQRRTKDKNAIMTMVLREAGTAHRTKMQR</sequence>
<dbReference type="InterPro" id="IPR005835">
    <property type="entry name" value="NTP_transferase_dom"/>
</dbReference>
<dbReference type="CDD" id="cd04197">
    <property type="entry name" value="eIF-2B_epsilon_N"/>
    <property type="match status" value="1"/>
</dbReference>
<proteinExistence type="predicted"/>
<reference evidence="5" key="1">
    <citation type="journal article" date="2021" name="J Fungi (Basel)">
        <title>Virulence traits and population genomics of the black yeast Aureobasidium melanogenum.</title>
        <authorList>
            <person name="Cernosa A."/>
            <person name="Sun X."/>
            <person name="Gostincar C."/>
            <person name="Fang C."/>
            <person name="Gunde-Cimerman N."/>
            <person name="Song Z."/>
        </authorList>
    </citation>
    <scope>NUCLEOTIDE SEQUENCE</scope>
    <source>
        <strain evidence="5">EXF-9298</strain>
    </source>
</reference>
<evidence type="ECO:0000313" key="6">
    <source>
        <dbReference type="Proteomes" id="UP000729357"/>
    </source>
</evidence>
<evidence type="ECO:0000313" key="5">
    <source>
        <dbReference type="EMBL" id="KAG9924378.1"/>
    </source>
</evidence>
<comment type="caution">
    <text evidence="5">The sequence shown here is derived from an EMBL/GenBank/DDBJ whole genome shotgun (WGS) entry which is preliminary data.</text>
</comment>
<dbReference type="InterPro" id="IPR051956">
    <property type="entry name" value="eIF2B_epsilon"/>
</dbReference>
<dbReference type="Proteomes" id="UP000729357">
    <property type="component" value="Unassembled WGS sequence"/>
</dbReference>
<dbReference type="GO" id="GO:0005085">
    <property type="term" value="F:guanyl-nucleotide exchange factor activity"/>
    <property type="evidence" value="ECO:0007669"/>
    <property type="project" value="TreeGrafter"/>
</dbReference>
<dbReference type="InterPro" id="IPR029044">
    <property type="entry name" value="Nucleotide-diphossugar_trans"/>
</dbReference>
<dbReference type="GO" id="GO:0016740">
    <property type="term" value="F:transferase activity"/>
    <property type="evidence" value="ECO:0007669"/>
    <property type="project" value="UniProtKB-KW"/>
</dbReference>
<dbReference type="InterPro" id="IPR035543">
    <property type="entry name" value="eIF-2B_epsilon_N"/>
</dbReference>
<dbReference type="Pfam" id="PF00483">
    <property type="entry name" value="NTP_transferase"/>
    <property type="match status" value="1"/>
</dbReference>
<evidence type="ECO:0000256" key="2">
    <source>
        <dbReference type="ARBA" id="ARBA00030179"/>
    </source>
</evidence>
<reference evidence="5" key="2">
    <citation type="submission" date="2021-08" db="EMBL/GenBank/DDBJ databases">
        <authorList>
            <person name="Gostincar C."/>
            <person name="Sun X."/>
            <person name="Song Z."/>
            <person name="Gunde-Cimerman N."/>
        </authorList>
    </citation>
    <scope>NUCLEOTIDE SEQUENCE</scope>
    <source>
        <strain evidence="5">EXF-9298</strain>
    </source>
</reference>